<keyword evidence="3" id="KW-1185">Reference proteome</keyword>
<feature type="region of interest" description="Disordered" evidence="1">
    <location>
        <begin position="1"/>
        <end position="21"/>
    </location>
</feature>
<evidence type="ECO:0000256" key="1">
    <source>
        <dbReference type="SAM" id="MobiDB-lite"/>
    </source>
</evidence>
<proteinExistence type="predicted"/>
<reference evidence="2 3" key="1">
    <citation type="submission" date="2019-05" db="EMBL/GenBank/DDBJ databases">
        <title>Emergence of the Ug99 lineage of the wheat stem rust pathogen through somatic hybridization.</title>
        <authorList>
            <person name="Li F."/>
            <person name="Upadhyaya N.M."/>
            <person name="Sperschneider J."/>
            <person name="Matny O."/>
            <person name="Nguyen-Phuc H."/>
            <person name="Mago R."/>
            <person name="Raley C."/>
            <person name="Miller M.E."/>
            <person name="Silverstein K.A.T."/>
            <person name="Henningsen E."/>
            <person name="Hirsch C.D."/>
            <person name="Visser B."/>
            <person name="Pretorius Z.A."/>
            <person name="Steffenson B.J."/>
            <person name="Schwessinger B."/>
            <person name="Dodds P.N."/>
            <person name="Figueroa M."/>
        </authorList>
    </citation>
    <scope>NUCLEOTIDE SEQUENCE [LARGE SCALE GENOMIC DNA]</scope>
    <source>
        <strain evidence="2">21-0</strain>
    </source>
</reference>
<organism evidence="2 3">
    <name type="scientific">Puccinia graminis f. sp. tritici</name>
    <dbReference type="NCBI Taxonomy" id="56615"/>
    <lineage>
        <taxon>Eukaryota</taxon>
        <taxon>Fungi</taxon>
        <taxon>Dikarya</taxon>
        <taxon>Basidiomycota</taxon>
        <taxon>Pucciniomycotina</taxon>
        <taxon>Pucciniomycetes</taxon>
        <taxon>Pucciniales</taxon>
        <taxon>Pucciniaceae</taxon>
        <taxon>Puccinia</taxon>
    </lineage>
</organism>
<dbReference type="Proteomes" id="UP000324748">
    <property type="component" value="Unassembled WGS sequence"/>
</dbReference>
<evidence type="ECO:0000313" key="3">
    <source>
        <dbReference type="Proteomes" id="UP000324748"/>
    </source>
</evidence>
<gene>
    <name evidence="2" type="ORF">PGT21_005595</name>
</gene>
<sequence length="112" mass="12750">MVSMKILLEQPSRDPASDWLPVAGEERRMSDNQPDWEWLRSLPQQCQGRRADKVPSVLQSFHPIPSSIQDLSFSFNDHCLSSVLVAYQPPFIIDFGHLSTSVLHCHNDFSSL</sequence>
<evidence type="ECO:0000313" key="2">
    <source>
        <dbReference type="EMBL" id="KAA1074448.1"/>
    </source>
</evidence>
<name>A0A5B0MEB7_PUCGR</name>
<comment type="caution">
    <text evidence="2">The sequence shown here is derived from an EMBL/GenBank/DDBJ whole genome shotgun (WGS) entry which is preliminary data.</text>
</comment>
<dbReference type="AlphaFoldDB" id="A0A5B0MEB7"/>
<protein>
    <submittedName>
        <fullName evidence="2">Uncharacterized protein</fullName>
    </submittedName>
</protein>
<dbReference type="EMBL" id="VSWC01000157">
    <property type="protein sequence ID" value="KAA1074448.1"/>
    <property type="molecule type" value="Genomic_DNA"/>
</dbReference>
<accession>A0A5B0MEB7</accession>